<evidence type="ECO:0000259" key="1">
    <source>
        <dbReference type="Pfam" id="PF01909"/>
    </source>
</evidence>
<protein>
    <submittedName>
        <fullName evidence="2">Nucleotidyltransferase</fullName>
    </submittedName>
</protein>
<dbReference type="EMBL" id="DROK01000044">
    <property type="protein sequence ID" value="HHI96518.1"/>
    <property type="molecule type" value="Genomic_DNA"/>
</dbReference>
<gene>
    <name evidence="2" type="ORF">ENJ96_01550</name>
</gene>
<accession>A0A7V5NYL1</accession>
<sequence>MKTLDEIQKILKQQKEFLRKKYKIKEIGIFGSYVRGEQRYTS</sequence>
<organism evidence="2">
    <name type="scientific">Thermodesulfatator atlanticus</name>
    <dbReference type="NCBI Taxonomy" id="501497"/>
    <lineage>
        <taxon>Bacteria</taxon>
        <taxon>Pseudomonadati</taxon>
        <taxon>Thermodesulfobacteriota</taxon>
        <taxon>Thermodesulfobacteria</taxon>
        <taxon>Thermodesulfobacteriales</taxon>
        <taxon>Thermodesulfatatoraceae</taxon>
        <taxon>Thermodesulfatator</taxon>
    </lineage>
</organism>
<feature type="domain" description="Polymerase nucleotidyl transferase" evidence="1">
    <location>
        <begin position="11"/>
        <end position="39"/>
    </location>
</feature>
<comment type="caution">
    <text evidence="2">The sequence shown here is derived from an EMBL/GenBank/DDBJ whole genome shotgun (WGS) entry which is preliminary data.</text>
</comment>
<dbReference type="SUPFAM" id="SSF81301">
    <property type="entry name" value="Nucleotidyltransferase"/>
    <property type="match status" value="1"/>
</dbReference>
<feature type="non-terminal residue" evidence="2">
    <location>
        <position position="42"/>
    </location>
</feature>
<dbReference type="GO" id="GO:0016779">
    <property type="term" value="F:nucleotidyltransferase activity"/>
    <property type="evidence" value="ECO:0007669"/>
    <property type="project" value="InterPro"/>
</dbReference>
<evidence type="ECO:0000313" key="2">
    <source>
        <dbReference type="EMBL" id="HHI96518.1"/>
    </source>
</evidence>
<dbReference type="InterPro" id="IPR002934">
    <property type="entry name" value="Polymerase_NTP_transf_dom"/>
</dbReference>
<proteinExistence type="predicted"/>
<dbReference type="Proteomes" id="UP000886101">
    <property type="component" value="Unassembled WGS sequence"/>
</dbReference>
<dbReference type="InterPro" id="IPR043519">
    <property type="entry name" value="NT_sf"/>
</dbReference>
<dbReference type="AlphaFoldDB" id="A0A7V5NYL1"/>
<reference evidence="2" key="1">
    <citation type="journal article" date="2020" name="mSystems">
        <title>Genome- and Community-Level Interaction Insights into Carbon Utilization and Element Cycling Functions of Hydrothermarchaeota in Hydrothermal Sediment.</title>
        <authorList>
            <person name="Zhou Z."/>
            <person name="Liu Y."/>
            <person name="Xu W."/>
            <person name="Pan J."/>
            <person name="Luo Z.H."/>
            <person name="Li M."/>
        </authorList>
    </citation>
    <scope>NUCLEOTIDE SEQUENCE [LARGE SCALE GENOMIC DNA]</scope>
    <source>
        <strain evidence="2">HyVt-533</strain>
    </source>
</reference>
<dbReference type="Pfam" id="PF01909">
    <property type="entry name" value="NTP_transf_2"/>
    <property type="match status" value="1"/>
</dbReference>
<dbReference type="CDD" id="cd05403">
    <property type="entry name" value="NT_KNTase_like"/>
    <property type="match status" value="1"/>
</dbReference>
<dbReference type="Gene3D" id="3.30.460.10">
    <property type="entry name" value="Beta Polymerase, domain 2"/>
    <property type="match status" value="1"/>
</dbReference>
<name>A0A7V5NYL1_9BACT</name>